<dbReference type="AlphaFoldDB" id="K9TB89"/>
<evidence type="ECO:0000256" key="1">
    <source>
        <dbReference type="SAM" id="Phobius"/>
    </source>
</evidence>
<dbReference type="HOGENOM" id="CLU_820941_0_0_3"/>
<dbReference type="InParanoid" id="K9TB89"/>
<organism evidence="2 3">
    <name type="scientific">Oscillatoria acuminata PCC 6304</name>
    <dbReference type="NCBI Taxonomy" id="56110"/>
    <lineage>
        <taxon>Bacteria</taxon>
        <taxon>Bacillati</taxon>
        <taxon>Cyanobacteriota</taxon>
        <taxon>Cyanophyceae</taxon>
        <taxon>Oscillatoriophycideae</taxon>
        <taxon>Oscillatoriales</taxon>
        <taxon>Oscillatoriaceae</taxon>
        <taxon>Oscillatoria</taxon>
    </lineage>
</organism>
<keyword evidence="1" id="KW-0472">Membrane</keyword>
<sequence length="338" mass="35308">MQIDEQRLSSSIFAGCTPLEIAKEVAGNFINSVGGVLANIGRGIFGWLKSAASGIASAIAWARGAVQQAGQAISGAIAWIGGKLGACGRVIAGTLIGAVVGGGGLVGLAILGAKVSAFVGGGLIAKLAFSSAMGIALGFVVRGAGKIYNFNWNQTDEEITQSQQGLVRNFYTVLGGALGEATGRIGCGLIPGKAVGLFTVNPGTLARVEELIRFTGGKDGLRDSGQFIEDTVDALWPILDSAARSTAGYLMLSTYKNVRKLIKKSAKSGILREFMGEDSRKMIEAWGKPGQNAWSFKKAVDDRVESIKNANLKAFAENFLEELFDSCTDSLLALSYSL</sequence>
<dbReference type="Proteomes" id="UP000010367">
    <property type="component" value="Chromosome"/>
</dbReference>
<proteinExistence type="predicted"/>
<feature type="transmembrane region" description="Helical" evidence="1">
    <location>
        <begin position="90"/>
        <end position="111"/>
    </location>
</feature>
<name>K9TB89_9CYAN</name>
<dbReference type="RefSeq" id="WP_015146817.1">
    <property type="nucleotide sequence ID" value="NC_019693.1"/>
</dbReference>
<accession>K9TB89</accession>
<dbReference type="OrthoDB" id="582963at2"/>
<keyword evidence="1" id="KW-0812">Transmembrane</keyword>
<evidence type="ECO:0000313" key="2">
    <source>
        <dbReference type="EMBL" id="AFY80167.1"/>
    </source>
</evidence>
<keyword evidence="3" id="KW-1185">Reference proteome</keyword>
<feature type="transmembrane region" description="Helical" evidence="1">
    <location>
        <begin position="117"/>
        <end position="141"/>
    </location>
</feature>
<reference evidence="2 3" key="1">
    <citation type="submission" date="2012-06" db="EMBL/GenBank/DDBJ databases">
        <title>Finished chromosome of genome of Oscillatoria acuminata PCC 6304.</title>
        <authorList>
            <consortium name="US DOE Joint Genome Institute"/>
            <person name="Gugger M."/>
            <person name="Coursin T."/>
            <person name="Rippka R."/>
            <person name="Tandeau De Marsac N."/>
            <person name="Huntemann M."/>
            <person name="Wei C.-L."/>
            <person name="Han J."/>
            <person name="Detter J.C."/>
            <person name="Han C."/>
            <person name="Tapia R."/>
            <person name="Davenport K."/>
            <person name="Daligault H."/>
            <person name="Erkkila T."/>
            <person name="Gu W."/>
            <person name="Munk A.C.C."/>
            <person name="Teshima H."/>
            <person name="Xu Y."/>
            <person name="Chain P."/>
            <person name="Chen A."/>
            <person name="Krypides N."/>
            <person name="Mavromatis K."/>
            <person name="Markowitz V."/>
            <person name="Szeto E."/>
            <person name="Ivanova N."/>
            <person name="Mikhailova N."/>
            <person name="Ovchinnikova G."/>
            <person name="Pagani I."/>
            <person name="Pati A."/>
            <person name="Goodwin L."/>
            <person name="Peters L."/>
            <person name="Pitluck S."/>
            <person name="Woyke T."/>
            <person name="Kerfeld C."/>
        </authorList>
    </citation>
    <scope>NUCLEOTIDE SEQUENCE [LARGE SCALE GENOMIC DNA]</scope>
    <source>
        <strain evidence="2 3">PCC 6304</strain>
    </source>
</reference>
<protein>
    <submittedName>
        <fullName evidence="2">Uncharacterized protein</fullName>
    </submittedName>
</protein>
<evidence type="ECO:0000313" key="3">
    <source>
        <dbReference type="Proteomes" id="UP000010367"/>
    </source>
</evidence>
<dbReference type="KEGG" id="oac:Oscil6304_0417"/>
<dbReference type="STRING" id="56110.Oscil6304_0417"/>
<gene>
    <name evidence="2" type="ORF">Oscil6304_0417</name>
</gene>
<keyword evidence="1" id="KW-1133">Transmembrane helix</keyword>
<dbReference type="EMBL" id="CP003607">
    <property type="protein sequence ID" value="AFY80167.1"/>
    <property type="molecule type" value="Genomic_DNA"/>
</dbReference>
<dbReference type="eggNOG" id="ENOG5032UV4">
    <property type="taxonomic scope" value="Bacteria"/>
</dbReference>